<sequence length="61" mass="7262">MDRIFRYAFSKWVDFTSLTACSSDKENITDTYLTFELTKNSKKTHQILTFENILFSTRQKT</sequence>
<evidence type="ECO:0000313" key="1">
    <source>
        <dbReference type="EMBL" id="OYQ40584.1"/>
    </source>
</evidence>
<dbReference type="EMBL" id="NOXX01000222">
    <property type="protein sequence ID" value="OYQ40584.1"/>
    <property type="molecule type" value="Genomic_DNA"/>
</dbReference>
<gene>
    <name evidence="1" type="ORF">CHX27_13775</name>
</gene>
<protein>
    <submittedName>
        <fullName evidence="1">Uncharacterized protein</fullName>
    </submittedName>
</protein>
<organism evidence="1 2">
    <name type="scientific">Flavobacterium aurantiibacter</name>
    <dbReference type="NCBI Taxonomy" id="2023067"/>
    <lineage>
        <taxon>Bacteria</taxon>
        <taxon>Pseudomonadati</taxon>
        <taxon>Bacteroidota</taxon>
        <taxon>Flavobacteriia</taxon>
        <taxon>Flavobacteriales</taxon>
        <taxon>Flavobacteriaceae</taxon>
        <taxon>Flavobacterium</taxon>
    </lineage>
</organism>
<accession>A0A255ZI58</accession>
<dbReference type="Proteomes" id="UP000216035">
    <property type="component" value="Unassembled WGS sequence"/>
</dbReference>
<comment type="caution">
    <text evidence="1">The sequence shown here is derived from an EMBL/GenBank/DDBJ whole genome shotgun (WGS) entry which is preliminary data.</text>
</comment>
<dbReference type="AlphaFoldDB" id="A0A255ZI58"/>
<reference evidence="1 2" key="1">
    <citation type="submission" date="2017-07" db="EMBL/GenBank/DDBJ databases">
        <title>Flavobacterium cyanobacteriorum sp. nov., isolated from cyanobacterial aggregates in a eutrophic lake.</title>
        <authorList>
            <person name="Cai H."/>
        </authorList>
    </citation>
    <scope>NUCLEOTIDE SEQUENCE [LARGE SCALE GENOMIC DNA]</scope>
    <source>
        <strain evidence="1 2">TH167</strain>
    </source>
</reference>
<name>A0A255ZI58_9FLAO</name>
<proteinExistence type="predicted"/>
<keyword evidence="2" id="KW-1185">Reference proteome</keyword>
<evidence type="ECO:0000313" key="2">
    <source>
        <dbReference type="Proteomes" id="UP000216035"/>
    </source>
</evidence>